<evidence type="ECO:0000256" key="7">
    <source>
        <dbReference type="ARBA" id="ARBA00022989"/>
    </source>
</evidence>
<evidence type="ECO:0000313" key="11">
    <source>
        <dbReference type="EMBL" id="AHI53929.1"/>
    </source>
</evidence>
<keyword evidence="8 9" id="KW-0472">Membrane</keyword>
<dbReference type="InterPro" id="IPR013013">
    <property type="entry name" value="PTS_EIIC_1"/>
</dbReference>
<dbReference type="GO" id="GO:0005886">
    <property type="term" value="C:plasma membrane"/>
    <property type="evidence" value="ECO:0007669"/>
    <property type="project" value="UniProtKB-SubCell"/>
</dbReference>
<dbReference type="HOGENOM" id="CLU_012312_1_0_14"/>
<dbReference type="PATRIC" id="fig|1276257.3.peg.532"/>
<feature type="transmembrane region" description="Helical" evidence="9">
    <location>
        <begin position="71"/>
        <end position="88"/>
    </location>
</feature>
<dbReference type="PROSITE" id="PS51103">
    <property type="entry name" value="PTS_EIIC_TYPE_1"/>
    <property type="match status" value="1"/>
</dbReference>
<keyword evidence="7 9" id="KW-1133">Transmembrane helix</keyword>
<evidence type="ECO:0000259" key="10">
    <source>
        <dbReference type="PROSITE" id="PS51103"/>
    </source>
</evidence>
<feature type="transmembrane region" description="Helical" evidence="9">
    <location>
        <begin position="361"/>
        <end position="382"/>
    </location>
</feature>
<dbReference type="RefSeq" id="WP_025251069.1">
    <property type="nucleotide sequence ID" value="NZ_CP006934.1"/>
</dbReference>
<dbReference type="GO" id="GO:0009401">
    <property type="term" value="P:phosphoenolpyruvate-dependent sugar phosphotransferase system"/>
    <property type="evidence" value="ECO:0007669"/>
    <property type="project" value="UniProtKB-KW"/>
</dbReference>
<feature type="transmembrane region" description="Helical" evidence="9">
    <location>
        <begin position="95"/>
        <end position="114"/>
    </location>
</feature>
<gene>
    <name evidence="11" type="primary">ptsG1</name>
    <name evidence="11" type="ORF">SSABA_v1c05220</name>
</gene>
<dbReference type="OrthoDB" id="9764327at2"/>
<reference evidence="11 12" key="1">
    <citation type="journal article" date="2014" name="Genome Biol. Evol.">
        <title>Molecular evolution of the substrate utilization strategies and putative virulence factors in mosquito-associated Spiroplasma species.</title>
        <authorList>
            <person name="Chang T.H."/>
            <person name="Lo W.S."/>
            <person name="Ku C."/>
            <person name="Chen L.L."/>
            <person name="Kuo C.H."/>
        </authorList>
    </citation>
    <scope>NUCLEOTIDE SEQUENCE [LARGE SCALE GENOMIC DNA]</scope>
    <source>
        <strain evidence="11">Ar-1343</strain>
    </source>
</reference>
<evidence type="ECO:0000256" key="8">
    <source>
        <dbReference type="ARBA" id="ARBA00023136"/>
    </source>
</evidence>
<dbReference type="InterPro" id="IPR050429">
    <property type="entry name" value="PTS_Glucose_EIICBA"/>
</dbReference>
<feature type="transmembrane region" description="Helical" evidence="9">
    <location>
        <begin position="476"/>
        <end position="497"/>
    </location>
</feature>
<dbReference type="EMBL" id="CP006934">
    <property type="protein sequence ID" value="AHI53929.1"/>
    <property type="molecule type" value="Genomic_DNA"/>
</dbReference>
<dbReference type="GO" id="GO:0008982">
    <property type="term" value="F:protein-N(PI)-phosphohistidine-sugar phosphotransferase activity"/>
    <property type="evidence" value="ECO:0007669"/>
    <property type="project" value="InterPro"/>
</dbReference>
<dbReference type="PANTHER" id="PTHR30009">
    <property type="entry name" value="CYTOCHROME C-TYPE SYNTHESIS PROTEIN AND PTS TRANSMEMBRANE COMPONENT"/>
    <property type="match status" value="1"/>
</dbReference>
<dbReference type="Proteomes" id="UP000019265">
    <property type="component" value="Chromosome"/>
</dbReference>
<evidence type="ECO:0000256" key="3">
    <source>
        <dbReference type="ARBA" id="ARBA00022475"/>
    </source>
</evidence>
<evidence type="ECO:0000313" key="12">
    <source>
        <dbReference type="Proteomes" id="UP000019265"/>
    </source>
</evidence>
<organism evidence="11 12">
    <name type="scientific">Spiroplasma sabaudiense Ar-1343</name>
    <dbReference type="NCBI Taxonomy" id="1276257"/>
    <lineage>
        <taxon>Bacteria</taxon>
        <taxon>Bacillati</taxon>
        <taxon>Mycoplasmatota</taxon>
        <taxon>Mollicutes</taxon>
        <taxon>Entomoplasmatales</taxon>
        <taxon>Spiroplasmataceae</taxon>
        <taxon>Spiroplasma</taxon>
    </lineage>
</organism>
<dbReference type="STRING" id="1276257.SSABA_v1c05220"/>
<sequence length="631" mass="71361">MENEKNLSQFAIKDFNKISPTSFFKKIGSSLFPIIILMPIFGLFLSIANIITNVSDNQDQLVKVFNFLGNVLFKNLGLFFCIAIVIGFTKNKGFAVMAAVLSYLIFISFIGAFIKNNGDGTVNLWFYKNQSAKVLLDYFFAIPTMQTGVFGGLAVGVIVIVVYNKFKNITLPQGLNLFAKERFVLLIMPLVTIFLAVLFILIWPGVVLGLNLFGQWTTKLPFGIDSLIFKTIQRFLVIIQGQVIWHGPFWWTSVGGSLIDYQYQILEKFVGNGIGENPEGLFGSWLIDRNLVNEQLIAAVKFSLAEHGFESFSPQVDLWWQGTGTDFWSAQGDQIAGVFALNNSWVNVDDFWDAGLKITRFTSGGFTNSMFVLPAIALALFLNLDKSQRKANRGYYLTAILMSSLMGITEPIEFLFLYANPLLYFGFYAPFAGLQAMLTTLFEIKVGSTFSTGLMDYIINGILPTVVNQGQNTRIYLIPILGIGFGVISFVSFYFLYKKPRFKASLGTNFSEPQFFNEYSREKNLYQRLKTSVGELGSSDRGVVDGEFLKLFSVNNQIDVGFLTSQPFVESIKFLDNYFLIKIDKTQLTYGSELWIYALIFEKDKNHLKNQLEEKQAYQNFKKMMQKNKLN</sequence>
<dbReference type="Pfam" id="PF02378">
    <property type="entry name" value="PTS_EIIC"/>
    <property type="match status" value="2"/>
</dbReference>
<proteinExistence type="predicted"/>
<evidence type="ECO:0000256" key="2">
    <source>
        <dbReference type="ARBA" id="ARBA00022448"/>
    </source>
</evidence>
<keyword evidence="6 9" id="KW-0812">Transmembrane</keyword>
<name>W6AJM3_9MOLU</name>
<feature type="transmembrane region" description="Helical" evidence="9">
    <location>
        <begin position="31"/>
        <end position="51"/>
    </location>
</feature>
<feature type="transmembrane region" description="Helical" evidence="9">
    <location>
        <begin position="394"/>
        <end position="416"/>
    </location>
</feature>
<keyword evidence="12" id="KW-1185">Reference proteome</keyword>
<dbReference type="AlphaFoldDB" id="W6AJM3"/>
<feature type="domain" description="PTS EIIC type-1" evidence="10">
    <location>
        <begin position="18"/>
        <end position="509"/>
    </location>
</feature>
<evidence type="ECO:0000256" key="5">
    <source>
        <dbReference type="ARBA" id="ARBA00022683"/>
    </source>
</evidence>
<evidence type="ECO:0000256" key="1">
    <source>
        <dbReference type="ARBA" id="ARBA00004651"/>
    </source>
</evidence>
<comment type="subcellular location">
    <subcellularLocation>
        <location evidence="1">Cell membrane</location>
        <topology evidence="1">Multi-pass membrane protein</topology>
    </subcellularLocation>
</comment>
<accession>W6AJM3</accession>
<dbReference type="GO" id="GO:0090563">
    <property type="term" value="F:protein-phosphocysteine-sugar phosphotransferase activity"/>
    <property type="evidence" value="ECO:0007669"/>
    <property type="project" value="TreeGrafter"/>
</dbReference>
<keyword evidence="5" id="KW-0598">Phosphotransferase system</keyword>
<dbReference type="KEGG" id="ssab:SSABA_v1c05220"/>
<protein>
    <submittedName>
        <fullName evidence="11">PTS system glucose-specific IIBC component</fullName>
    </submittedName>
</protein>
<feature type="transmembrane region" description="Helical" evidence="9">
    <location>
        <begin position="134"/>
        <end position="163"/>
    </location>
</feature>
<evidence type="ECO:0000256" key="6">
    <source>
        <dbReference type="ARBA" id="ARBA00022692"/>
    </source>
</evidence>
<evidence type="ECO:0000256" key="9">
    <source>
        <dbReference type="SAM" id="Phobius"/>
    </source>
</evidence>
<keyword evidence="2" id="KW-0813">Transport</keyword>
<dbReference type="eggNOG" id="COG1263">
    <property type="taxonomic scope" value="Bacteria"/>
</dbReference>
<keyword evidence="3" id="KW-1003">Cell membrane</keyword>
<dbReference type="PANTHER" id="PTHR30009:SF20">
    <property type="entry name" value="PTS SYSTEM GLUCOSE-SPECIFIC EIICB COMPONENT-RELATED"/>
    <property type="match status" value="1"/>
</dbReference>
<dbReference type="InterPro" id="IPR003352">
    <property type="entry name" value="PTS_EIIC"/>
</dbReference>
<evidence type="ECO:0000256" key="4">
    <source>
        <dbReference type="ARBA" id="ARBA00022597"/>
    </source>
</evidence>
<keyword evidence="4" id="KW-0762">Sugar transport</keyword>
<feature type="transmembrane region" description="Helical" evidence="9">
    <location>
        <begin position="183"/>
        <end position="203"/>
    </location>
</feature>